<dbReference type="SMART" id="SM00020">
    <property type="entry name" value="Tryp_SPc"/>
    <property type="match status" value="1"/>
</dbReference>
<keyword evidence="3" id="KW-0732">Signal</keyword>
<gene>
    <name evidence="6" type="primary">LOC111356960</name>
</gene>
<proteinExistence type="inferred from homology"/>
<comment type="similarity">
    <text evidence="2">Belongs to the peptidase S1 family. CLIP subfamily.</text>
</comment>
<dbReference type="PANTHER" id="PTHR24256">
    <property type="entry name" value="TRYPTASE-RELATED"/>
    <property type="match status" value="1"/>
</dbReference>
<dbReference type="OrthoDB" id="7315458at2759"/>
<name>A0A9J7EBS6_SPOLT</name>
<protein>
    <submittedName>
        <fullName evidence="6">Uncharacterized protein LOC111356960</fullName>
    </submittedName>
</protein>
<accession>A0A9J7EBS6</accession>
<dbReference type="GeneID" id="111356960"/>
<feature type="signal peptide" evidence="3">
    <location>
        <begin position="1"/>
        <end position="19"/>
    </location>
</feature>
<dbReference type="InterPro" id="IPR051487">
    <property type="entry name" value="Ser/Thr_Proteases_Immune/Dev"/>
</dbReference>
<dbReference type="KEGG" id="sliu:111356960"/>
<organism evidence="5 6">
    <name type="scientific">Spodoptera litura</name>
    <name type="common">Asian cotton leafworm</name>
    <dbReference type="NCBI Taxonomy" id="69820"/>
    <lineage>
        <taxon>Eukaryota</taxon>
        <taxon>Metazoa</taxon>
        <taxon>Ecdysozoa</taxon>
        <taxon>Arthropoda</taxon>
        <taxon>Hexapoda</taxon>
        <taxon>Insecta</taxon>
        <taxon>Pterygota</taxon>
        <taxon>Neoptera</taxon>
        <taxon>Endopterygota</taxon>
        <taxon>Lepidoptera</taxon>
        <taxon>Glossata</taxon>
        <taxon>Ditrysia</taxon>
        <taxon>Noctuoidea</taxon>
        <taxon>Noctuidae</taxon>
        <taxon>Amphipyrinae</taxon>
        <taxon>Spodoptera</taxon>
    </lineage>
</organism>
<dbReference type="InterPro" id="IPR043504">
    <property type="entry name" value="Peptidase_S1_PA_chymotrypsin"/>
</dbReference>
<evidence type="ECO:0000259" key="4">
    <source>
        <dbReference type="PROSITE" id="PS50240"/>
    </source>
</evidence>
<dbReference type="SUPFAM" id="SSF50494">
    <property type="entry name" value="Trypsin-like serine proteases"/>
    <property type="match status" value="1"/>
</dbReference>
<evidence type="ECO:0000313" key="6">
    <source>
        <dbReference type="RefSeq" id="XP_022827213.1"/>
    </source>
</evidence>
<dbReference type="InterPro" id="IPR001254">
    <property type="entry name" value="Trypsin_dom"/>
</dbReference>
<evidence type="ECO:0000256" key="3">
    <source>
        <dbReference type="SAM" id="SignalP"/>
    </source>
</evidence>
<dbReference type="Gene3D" id="2.40.10.10">
    <property type="entry name" value="Trypsin-like serine proteases"/>
    <property type="match status" value="2"/>
</dbReference>
<dbReference type="Pfam" id="PF00089">
    <property type="entry name" value="Trypsin"/>
    <property type="match status" value="1"/>
</dbReference>
<dbReference type="GO" id="GO:0006508">
    <property type="term" value="P:proteolysis"/>
    <property type="evidence" value="ECO:0007669"/>
    <property type="project" value="InterPro"/>
</dbReference>
<evidence type="ECO:0000256" key="2">
    <source>
        <dbReference type="ARBA" id="ARBA00024195"/>
    </source>
</evidence>
<feature type="chain" id="PRO_5039911161" evidence="3">
    <location>
        <begin position="20"/>
        <end position="401"/>
    </location>
</feature>
<dbReference type="Proteomes" id="UP000301870">
    <property type="component" value="Chromosome 24"/>
</dbReference>
<reference evidence="6" key="1">
    <citation type="submission" date="2025-08" db="UniProtKB">
        <authorList>
            <consortium name="RefSeq"/>
        </authorList>
    </citation>
    <scope>IDENTIFICATION</scope>
    <source>
        <strain evidence="6">Ishihara</strain>
        <tissue evidence="6">Whole body</tissue>
    </source>
</reference>
<sequence>MIISLTHFLIHIYLHYTVSLCDRRITNGKVVENGKNYMVYLLNSQYSQNQPDSWLCGGVIISPTQVLTAAACLTEVTQIYVIAGYKKYVSGNNIDKDECTRTRKQKIVKIIVYKDYNATLWIKFDIGIGIVEKPYDFLDTSYRTVCSYEPEAISINYDIKIETANSFGLVLGWGAATPKGPEVNNDTNSIYLKEAYTVLTNKSFCRNQIPASLEYYFLCTQRLPERPKQRTGSVGVTTQTSITPDKCDYTNFNMSLAIPKECLEITEVLFNRKANEHQVPEVNTYNGGNMNDSTLNNVKENETVISKNEIQMSQLGGICQNDHGGPLITTAGNKEIVMGIALNSVYNKAYQCMGPYLFLSTARSSVLLKCLLSSNEETRRVCKSMKYDIKEYDVIWPDANV</sequence>
<dbReference type="PROSITE" id="PS50240">
    <property type="entry name" value="TRYPSIN_DOM"/>
    <property type="match status" value="1"/>
</dbReference>
<dbReference type="RefSeq" id="XP_022827213.1">
    <property type="nucleotide sequence ID" value="XM_022971445.1"/>
</dbReference>
<dbReference type="InterPro" id="IPR009003">
    <property type="entry name" value="Peptidase_S1_PA"/>
</dbReference>
<feature type="domain" description="Peptidase S1" evidence="4">
    <location>
        <begin position="25"/>
        <end position="367"/>
    </location>
</feature>
<dbReference type="AlphaFoldDB" id="A0A9J7EBS6"/>
<dbReference type="GO" id="GO:0004252">
    <property type="term" value="F:serine-type endopeptidase activity"/>
    <property type="evidence" value="ECO:0007669"/>
    <property type="project" value="InterPro"/>
</dbReference>
<evidence type="ECO:0000256" key="1">
    <source>
        <dbReference type="ARBA" id="ARBA00023157"/>
    </source>
</evidence>
<evidence type="ECO:0000313" key="5">
    <source>
        <dbReference type="Proteomes" id="UP000301870"/>
    </source>
</evidence>
<keyword evidence="5" id="KW-1185">Reference proteome</keyword>
<keyword evidence="1" id="KW-1015">Disulfide bond</keyword>